<name>A0A2A9CNJ2_9ACTN</name>
<accession>A0A2A9CNJ2</accession>
<dbReference type="Gene3D" id="3.40.50.720">
    <property type="entry name" value="NAD(P)-binding Rossmann-like Domain"/>
    <property type="match status" value="1"/>
</dbReference>
<reference evidence="5 6" key="1">
    <citation type="submission" date="2017-10" db="EMBL/GenBank/DDBJ databases">
        <title>Sequencing the genomes of 1000 actinobacteria strains.</title>
        <authorList>
            <person name="Klenk H.-P."/>
        </authorList>
    </citation>
    <scope>NUCLEOTIDE SEQUENCE [LARGE SCALE GENOMIC DNA]</scope>
    <source>
        <strain evidence="5 6">DSM 15597</strain>
    </source>
</reference>
<evidence type="ECO:0000259" key="4">
    <source>
        <dbReference type="SMART" id="SM00822"/>
    </source>
</evidence>
<dbReference type="GO" id="GO:0016491">
    <property type="term" value="F:oxidoreductase activity"/>
    <property type="evidence" value="ECO:0007669"/>
    <property type="project" value="UniProtKB-KW"/>
</dbReference>
<dbReference type="GO" id="GO:0016020">
    <property type="term" value="C:membrane"/>
    <property type="evidence" value="ECO:0007669"/>
    <property type="project" value="TreeGrafter"/>
</dbReference>
<dbReference type="Pfam" id="PF00106">
    <property type="entry name" value="adh_short"/>
    <property type="match status" value="1"/>
</dbReference>
<dbReference type="PROSITE" id="PS00061">
    <property type="entry name" value="ADH_SHORT"/>
    <property type="match status" value="1"/>
</dbReference>
<dbReference type="EMBL" id="PDJC01000001">
    <property type="protein sequence ID" value="PFG15898.1"/>
    <property type="molecule type" value="Genomic_DNA"/>
</dbReference>
<dbReference type="InterPro" id="IPR020904">
    <property type="entry name" value="Sc_DH/Rdtase_CS"/>
</dbReference>
<dbReference type="PANTHER" id="PTHR44196">
    <property type="entry name" value="DEHYDROGENASE/REDUCTASE SDR FAMILY MEMBER 7B"/>
    <property type="match status" value="1"/>
</dbReference>
<feature type="domain" description="Ketoreductase" evidence="4">
    <location>
        <begin position="4"/>
        <end position="177"/>
    </location>
</feature>
<dbReference type="Proteomes" id="UP000226079">
    <property type="component" value="Unassembled WGS sequence"/>
</dbReference>
<dbReference type="PRINTS" id="PR00080">
    <property type="entry name" value="SDRFAMILY"/>
</dbReference>
<dbReference type="SMART" id="SM00822">
    <property type="entry name" value="PKS_KR"/>
    <property type="match status" value="1"/>
</dbReference>
<dbReference type="AlphaFoldDB" id="A0A2A9CNJ2"/>
<dbReference type="PRINTS" id="PR00081">
    <property type="entry name" value="GDHRDH"/>
</dbReference>
<dbReference type="InterPro" id="IPR036291">
    <property type="entry name" value="NAD(P)-bd_dom_sf"/>
</dbReference>
<dbReference type="PANTHER" id="PTHR44196:SF1">
    <property type="entry name" value="DEHYDROGENASE_REDUCTASE SDR FAMILY MEMBER 7B"/>
    <property type="match status" value="1"/>
</dbReference>
<evidence type="ECO:0000256" key="1">
    <source>
        <dbReference type="ARBA" id="ARBA00006484"/>
    </source>
</evidence>
<sequence length="225" mass="23449">MSRPVALVTGASSGIGRAIALALSSTHHVLVGGRDADRIAETCALLESSAPFCVDLDDEAAVAAAAAGIERLDVLVHSAGLVAYGTLAESTTQEWQQVLATNVVAPATLTRALLPALRVARGLVIFINSGAGLTAHAGWGVYAASKFALTALADSLRAEERGAIRVTSLHPGRVATPMQVQLNELEGRTYRPERYLDPDSVARAVRLAVDLPPEASLDSLRIAPV</sequence>
<comment type="caution">
    <text evidence="5">The sequence shown here is derived from an EMBL/GenBank/DDBJ whole genome shotgun (WGS) entry which is preliminary data.</text>
</comment>
<evidence type="ECO:0000313" key="6">
    <source>
        <dbReference type="Proteomes" id="UP000226079"/>
    </source>
</evidence>
<evidence type="ECO:0000256" key="3">
    <source>
        <dbReference type="RuleBase" id="RU000363"/>
    </source>
</evidence>
<dbReference type="SUPFAM" id="SSF51735">
    <property type="entry name" value="NAD(P)-binding Rossmann-fold domains"/>
    <property type="match status" value="1"/>
</dbReference>
<keyword evidence="6" id="KW-1185">Reference proteome</keyword>
<dbReference type="RefSeq" id="WP_098459490.1">
    <property type="nucleotide sequence ID" value="NZ_PDJC01000001.1"/>
</dbReference>
<comment type="similarity">
    <text evidence="1 3">Belongs to the short-chain dehydrogenases/reductases (SDR) family.</text>
</comment>
<organism evidence="5 6">
    <name type="scientific">Propionicimonas paludicola</name>
    <dbReference type="NCBI Taxonomy" id="185243"/>
    <lineage>
        <taxon>Bacteria</taxon>
        <taxon>Bacillati</taxon>
        <taxon>Actinomycetota</taxon>
        <taxon>Actinomycetes</taxon>
        <taxon>Propionibacteriales</taxon>
        <taxon>Nocardioidaceae</taxon>
        <taxon>Propionicimonas</taxon>
    </lineage>
</organism>
<dbReference type="InterPro" id="IPR002347">
    <property type="entry name" value="SDR_fam"/>
</dbReference>
<evidence type="ECO:0000313" key="5">
    <source>
        <dbReference type="EMBL" id="PFG15898.1"/>
    </source>
</evidence>
<dbReference type="OrthoDB" id="158573at2"/>
<keyword evidence="2" id="KW-0560">Oxidoreductase</keyword>
<evidence type="ECO:0000256" key="2">
    <source>
        <dbReference type="ARBA" id="ARBA00023002"/>
    </source>
</evidence>
<gene>
    <name evidence="5" type="ORF">ATK74_0419</name>
</gene>
<dbReference type="InterPro" id="IPR057326">
    <property type="entry name" value="KR_dom"/>
</dbReference>
<proteinExistence type="inferred from homology"/>
<protein>
    <submittedName>
        <fullName evidence="5">NADP-dependent 3-hydroxy acid dehydrogenase YdfG</fullName>
    </submittedName>
</protein>
<dbReference type="NCBIfam" id="NF006073">
    <property type="entry name" value="PRK08219.1"/>
    <property type="match status" value="1"/>
</dbReference>